<gene>
    <name evidence="3" type="ORF">RICGR_0511</name>
</gene>
<proteinExistence type="predicted"/>
<keyword evidence="1" id="KW-0175">Coiled coil</keyword>
<comment type="caution">
    <text evidence="3">The sequence shown here is derived from an EMBL/GenBank/DDBJ whole genome shotgun (WGS) entry which is preliminary data.</text>
</comment>
<keyword evidence="2" id="KW-0812">Transmembrane</keyword>
<organism evidence="3 4">
    <name type="scientific">Rickettsiella grylli</name>
    <dbReference type="NCBI Taxonomy" id="59196"/>
    <lineage>
        <taxon>Bacteria</taxon>
        <taxon>Pseudomonadati</taxon>
        <taxon>Pseudomonadota</taxon>
        <taxon>Gammaproteobacteria</taxon>
        <taxon>Legionellales</taxon>
        <taxon>Coxiellaceae</taxon>
        <taxon>Rickettsiella</taxon>
    </lineage>
</organism>
<evidence type="ECO:0000313" key="3">
    <source>
        <dbReference type="EMBL" id="EDP45955.1"/>
    </source>
</evidence>
<reference evidence="3" key="1">
    <citation type="submission" date="2006-04" db="EMBL/GenBank/DDBJ databases">
        <authorList>
            <person name="Seshadri R."/>
            <person name="Federici B.A."/>
        </authorList>
    </citation>
    <scope>NUCLEOTIDE SEQUENCE [LARGE SCALE GENOMIC DNA]</scope>
</reference>
<keyword evidence="2" id="KW-1133">Transmembrane helix</keyword>
<feature type="transmembrane region" description="Helical" evidence="2">
    <location>
        <begin position="203"/>
        <end position="225"/>
    </location>
</feature>
<dbReference type="EMBL" id="AAQJ02000001">
    <property type="protein sequence ID" value="EDP45955.1"/>
    <property type="molecule type" value="Genomic_DNA"/>
</dbReference>
<feature type="transmembrane region" description="Helical" evidence="2">
    <location>
        <begin position="46"/>
        <end position="79"/>
    </location>
</feature>
<dbReference type="Proteomes" id="UP000054075">
    <property type="component" value="Unassembled WGS sequence"/>
</dbReference>
<reference evidence="3" key="2">
    <citation type="submission" date="2007-10" db="EMBL/GenBank/DDBJ databases">
        <authorList>
            <person name="Myers G.S."/>
        </authorList>
    </citation>
    <scope>NUCLEOTIDE SEQUENCE [LARGE SCALE GENOMIC DNA]</scope>
</reference>
<name>A8PLR7_9COXI</name>
<dbReference type="AlphaFoldDB" id="A8PLR7"/>
<feature type="transmembrane region" description="Helical" evidence="2">
    <location>
        <begin position="237"/>
        <end position="262"/>
    </location>
</feature>
<sequence>MLPSLKRQKKIDRDRKLVQRIKELDVQLKTSSVYAQKEKTEKNKALFYALSTLLSLSGIIIFSSGWCAVALLGTALSIIIVEAGLLSSLSLPFIVLPLYNVYLGIRNVFNSEKIKNQNKAYDQCQRVLMTLKKLAFKNEVLSAKRDIQLASAISSFLPTLSFQEKATFSELSLKDQIKRFKQQINSHPAHVRQQKEKQIWDKIFRYSAIFSCIGITLSAMTLLMIQMLSYSIFLAPILSVGAIGVSIGLSLIVLGLVLLNTLGYPIYWRMRHSFSEVKAKAEDRHYSTLKKNITELEKLEKQLNQLDTKIDDALQLSVESLTQVNHALKQEKDNVDVLKNDPLHVVKFDNGMNHYGPLFSLSTLAHLTKQVDYTTAMPRPS</sequence>
<protein>
    <submittedName>
        <fullName evidence="3">Uncharacterized protein</fullName>
    </submittedName>
</protein>
<feature type="transmembrane region" description="Helical" evidence="2">
    <location>
        <begin position="85"/>
        <end position="105"/>
    </location>
</feature>
<feature type="coiled-coil region" evidence="1">
    <location>
        <begin position="286"/>
        <end position="341"/>
    </location>
</feature>
<accession>A8PLR7</accession>
<dbReference type="RefSeq" id="WP_006034943.1">
    <property type="nucleotide sequence ID" value="NZ_AAQJ02000001.1"/>
</dbReference>
<dbReference type="OrthoDB" id="10012636at2"/>
<evidence type="ECO:0000256" key="2">
    <source>
        <dbReference type="SAM" id="Phobius"/>
    </source>
</evidence>
<keyword evidence="2" id="KW-0472">Membrane</keyword>
<evidence type="ECO:0000256" key="1">
    <source>
        <dbReference type="SAM" id="Coils"/>
    </source>
</evidence>
<evidence type="ECO:0000313" key="4">
    <source>
        <dbReference type="Proteomes" id="UP000054075"/>
    </source>
</evidence>
<keyword evidence="4" id="KW-1185">Reference proteome</keyword>